<protein>
    <recommendedName>
        <fullName evidence="3">Replication factor A C-terminal domain-containing protein</fullName>
    </recommendedName>
</protein>
<gene>
    <name evidence="1" type="ORF">AAHA92_30975</name>
</gene>
<dbReference type="InterPro" id="IPR012340">
    <property type="entry name" value="NA-bd_OB-fold"/>
</dbReference>
<evidence type="ECO:0000313" key="2">
    <source>
        <dbReference type="Proteomes" id="UP001567538"/>
    </source>
</evidence>
<comment type="caution">
    <text evidence="1">The sequence shown here is derived from an EMBL/GenBank/DDBJ whole genome shotgun (WGS) entry which is preliminary data.</text>
</comment>
<dbReference type="EMBL" id="JBEAFC010000012">
    <property type="protein sequence ID" value="KAL1534848.1"/>
    <property type="molecule type" value="Genomic_DNA"/>
</dbReference>
<proteinExistence type="predicted"/>
<keyword evidence="2" id="KW-1185">Reference proteome</keyword>
<accession>A0ABD1FV13</accession>
<reference evidence="1 2" key="1">
    <citation type="submission" date="2024-06" db="EMBL/GenBank/DDBJ databases">
        <title>A chromosome level genome sequence of Diviner's sage (Salvia divinorum).</title>
        <authorList>
            <person name="Ford S.A."/>
            <person name="Ro D.-K."/>
            <person name="Ness R.W."/>
            <person name="Phillips M.A."/>
        </authorList>
    </citation>
    <scope>NUCLEOTIDE SEQUENCE [LARGE SCALE GENOMIC DNA]</scope>
    <source>
        <strain evidence="1">SAF-2024a</strain>
        <tissue evidence="1">Leaf</tissue>
    </source>
</reference>
<dbReference type="Proteomes" id="UP001567538">
    <property type="component" value="Unassembled WGS sequence"/>
</dbReference>
<dbReference type="AlphaFoldDB" id="A0ABD1FV13"/>
<dbReference type="Gene3D" id="2.40.50.140">
    <property type="entry name" value="Nucleic acid-binding proteins"/>
    <property type="match status" value="1"/>
</dbReference>
<name>A0ABD1FV13_SALDI</name>
<evidence type="ECO:0008006" key="3">
    <source>
        <dbReference type="Google" id="ProtNLM"/>
    </source>
</evidence>
<evidence type="ECO:0000313" key="1">
    <source>
        <dbReference type="EMBL" id="KAL1534848.1"/>
    </source>
</evidence>
<sequence>MRSEIRISTHFNASNVLNNADISEVKHFRTSLKLSILGAGLMTLEDAHCLEVDLIGLLEFRICRVSLCCKKTFRYSMKRYRFVVNIADDTSNASLLLWDREVAILLGKKVSEIVVSSNEIHQTDLLFGSNLAEIYPL</sequence>
<organism evidence="1 2">
    <name type="scientific">Salvia divinorum</name>
    <name type="common">Maria pastora</name>
    <name type="synonym">Diviner's sage</name>
    <dbReference type="NCBI Taxonomy" id="28513"/>
    <lineage>
        <taxon>Eukaryota</taxon>
        <taxon>Viridiplantae</taxon>
        <taxon>Streptophyta</taxon>
        <taxon>Embryophyta</taxon>
        <taxon>Tracheophyta</taxon>
        <taxon>Spermatophyta</taxon>
        <taxon>Magnoliopsida</taxon>
        <taxon>eudicotyledons</taxon>
        <taxon>Gunneridae</taxon>
        <taxon>Pentapetalae</taxon>
        <taxon>asterids</taxon>
        <taxon>lamiids</taxon>
        <taxon>Lamiales</taxon>
        <taxon>Lamiaceae</taxon>
        <taxon>Nepetoideae</taxon>
        <taxon>Mentheae</taxon>
        <taxon>Salviinae</taxon>
        <taxon>Salvia</taxon>
        <taxon>Salvia subgen. Calosphace</taxon>
    </lineage>
</organism>